<dbReference type="EMBL" id="CAEZXS010000279">
    <property type="protein sequence ID" value="CAB4716305.1"/>
    <property type="molecule type" value="Genomic_DNA"/>
</dbReference>
<name>A0A6J7RZR6_9ZZZZ</name>
<reference evidence="3" key="1">
    <citation type="submission" date="2020-05" db="EMBL/GenBank/DDBJ databases">
        <authorList>
            <person name="Chiriac C."/>
            <person name="Salcher M."/>
            <person name="Ghai R."/>
            <person name="Kavagutti S V."/>
        </authorList>
    </citation>
    <scope>NUCLEOTIDE SEQUENCE</scope>
</reference>
<sequence>MQGFLIFAVFGVVLIFAFFAVLGKRRDYDANETEADKLSDADFRRIEFGDEDI</sequence>
<keyword evidence="1" id="KW-0812">Transmembrane</keyword>
<evidence type="ECO:0000313" key="3">
    <source>
        <dbReference type="EMBL" id="CAB5034375.1"/>
    </source>
</evidence>
<gene>
    <name evidence="2" type="ORF">UFOPK2582_01683</name>
    <name evidence="3" type="ORF">UFOPK4173_00970</name>
</gene>
<evidence type="ECO:0000256" key="1">
    <source>
        <dbReference type="SAM" id="Phobius"/>
    </source>
</evidence>
<proteinExistence type="predicted"/>
<evidence type="ECO:0000313" key="2">
    <source>
        <dbReference type="EMBL" id="CAB4716305.1"/>
    </source>
</evidence>
<protein>
    <submittedName>
        <fullName evidence="3">Unannotated protein</fullName>
    </submittedName>
</protein>
<keyword evidence="1" id="KW-0472">Membrane</keyword>
<organism evidence="3">
    <name type="scientific">freshwater metagenome</name>
    <dbReference type="NCBI Taxonomy" id="449393"/>
    <lineage>
        <taxon>unclassified sequences</taxon>
        <taxon>metagenomes</taxon>
        <taxon>ecological metagenomes</taxon>
    </lineage>
</organism>
<dbReference type="AlphaFoldDB" id="A0A6J7RZR6"/>
<feature type="transmembrane region" description="Helical" evidence="1">
    <location>
        <begin position="6"/>
        <end position="23"/>
    </location>
</feature>
<accession>A0A6J7RZR6</accession>
<dbReference type="EMBL" id="CAFBPW010000098">
    <property type="protein sequence ID" value="CAB5034375.1"/>
    <property type="molecule type" value="Genomic_DNA"/>
</dbReference>
<keyword evidence="1" id="KW-1133">Transmembrane helix</keyword>